<reference evidence="14 15" key="1">
    <citation type="journal article" date="2021" name="ISME Commun">
        <title>Automated analysis of genomic sequences facilitates high-throughput and comprehensive description of bacteria.</title>
        <authorList>
            <person name="Hitch T.C.A."/>
        </authorList>
    </citation>
    <scope>NUCLEOTIDE SEQUENCE [LARGE SCALE GENOMIC DNA]</scope>
    <source>
        <strain evidence="14 15">Sanger_29</strain>
    </source>
</reference>
<dbReference type="EMBL" id="JAOQKE010000018">
    <property type="protein sequence ID" value="MCU6726087.1"/>
    <property type="molecule type" value="Genomic_DNA"/>
</dbReference>
<evidence type="ECO:0000313" key="14">
    <source>
        <dbReference type="EMBL" id="MCU6726087.1"/>
    </source>
</evidence>
<keyword evidence="11 13" id="KW-0472">Membrane</keyword>
<organism evidence="14 15">
    <name type="scientific">Muricoprocola aceti</name>
    <dbReference type="NCBI Taxonomy" id="2981772"/>
    <lineage>
        <taxon>Bacteria</taxon>
        <taxon>Bacillati</taxon>
        <taxon>Bacillota</taxon>
        <taxon>Clostridia</taxon>
        <taxon>Lachnospirales</taxon>
        <taxon>Lachnospiraceae</taxon>
        <taxon>Muricoprocola</taxon>
    </lineage>
</organism>
<evidence type="ECO:0000256" key="1">
    <source>
        <dbReference type="ARBA" id="ARBA00003408"/>
    </source>
</evidence>
<keyword evidence="5" id="KW-0813">Transport</keyword>
<evidence type="ECO:0000256" key="3">
    <source>
        <dbReference type="ARBA" id="ARBA00010199"/>
    </source>
</evidence>
<gene>
    <name evidence="14" type="ORF">OCV47_12180</name>
</gene>
<dbReference type="Proteomes" id="UP001652338">
    <property type="component" value="Unassembled WGS sequence"/>
</dbReference>
<evidence type="ECO:0000256" key="5">
    <source>
        <dbReference type="ARBA" id="ARBA00022448"/>
    </source>
</evidence>
<evidence type="ECO:0000256" key="10">
    <source>
        <dbReference type="ARBA" id="ARBA00023065"/>
    </source>
</evidence>
<keyword evidence="8 13" id="KW-0812">Transmembrane</keyword>
<evidence type="ECO:0000256" key="12">
    <source>
        <dbReference type="ARBA" id="ARBA00031636"/>
    </source>
</evidence>
<sequence length="451" mass="47817">MEKNLTTGSVFRNVILFSLPYLLSYFLQTLYGMADLFMIGQYDGVASTTAVSVGSQIMHMITVMIVGLAMGTTVSIAQAVGADNKKQASKAVGNTIVLFMGVAFVGMALLLMLVHPIVSVMSTPAEAVNGTVTYLTICFIGIPFITAYNIISSIFRGMGDSKSPMYFIAVACIANIGLDYLFMGAFKLGPAGAALGTTISQAISVLVSVIVIIKRKSVVLSKTDFKPQRDVMGKILYIGIPIAVQDGLIQVAFIVITIIANQRGLNDAAAVGIVEKIISFLFLVPSSMLSTVSALGAQNIGANKPERAIATLRYAVLIAVGFGILATITIQFTAGSIVALFTDGNTSAGADVIRLGSQYLRGYIFDCIFAGIHFSCSGYFCACGKSGLSFLHNILAIVLVRIPGVYLTSRIFKTTLFPMGLATAAGSLLSVIICMIAFYVIYHKEPIRKGA</sequence>
<feature type="transmembrane region" description="Helical" evidence="13">
    <location>
        <begin position="134"/>
        <end position="155"/>
    </location>
</feature>
<feature type="transmembrane region" description="Helical" evidence="13">
    <location>
        <begin position="235"/>
        <end position="260"/>
    </location>
</feature>
<comment type="similarity">
    <text evidence="3">Belongs to the multi antimicrobial extrusion (MATE) (TC 2.A.66.1) family.</text>
</comment>
<keyword evidence="10" id="KW-0406">Ion transport</keyword>
<evidence type="ECO:0000256" key="13">
    <source>
        <dbReference type="SAM" id="Phobius"/>
    </source>
</evidence>
<feature type="transmembrane region" description="Helical" evidence="13">
    <location>
        <begin position="167"/>
        <end position="186"/>
    </location>
</feature>
<evidence type="ECO:0000256" key="6">
    <source>
        <dbReference type="ARBA" id="ARBA00022449"/>
    </source>
</evidence>
<evidence type="ECO:0000256" key="7">
    <source>
        <dbReference type="ARBA" id="ARBA00022475"/>
    </source>
</evidence>
<evidence type="ECO:0000256" key="11">
    <source>
        <dbReference type="ARBA" id="ARBA00023136"/>
    </source>
</evidence>
<dbReference type="NCBIfam" id="TIGR00797">
    <property type="entry name" value="matE"/>
    <property type="match status" value="1"/>
</dbReference>
<feature type="transmembrane region" description="Helical" evidence="13">
    <location>
        <begin position="192"/>
        <end position="214"/>
    </location>
</feature>
<dbReference type="CDD" id="cd13138">
    <property type="entry name" value="MATE_yoeA_like"/>
    <property type="match status" value="1"/>
</dbReference>
<comment type="caution">
    <text evidence="14">The sequence shown here is derived from an EMBL/GenBank/DDBJ whole genome shotgun (WGS) entry which is preliminary data.</text>
</comment>
<comment type="subcellular location">
    <subcellularLocation>
        <location evidence="2">Cell membrane</location>
        <topology evidence="2">Multi-pass membrane protein</topology>
    </subcellularLocation>
</comment>
<dbReference type="PANTHER" id="PTHR43298:SF2">
    <property type="entry name" value="FMN_FAD EXPORTER YEEO-RELATED"/>
    <property type="match status" value="1"/>
</dbReference>
<proteinExistence type="inferred from homology"/>
<dbReference type="RefSeq" id="WP_262655346.1">
    <property type="nucleotide sequence ID" value="NZ_JAOQKE010000018.1"/>
</dbReference>
<keyword evidence="9 13" id="KW-1133">Transmembrane helix</keyword>
<evidence type="ECO:0000313" key="15">
    <source>
        <dbReference type="Proteomes" id="UP001652338"/>
    </source>
</evidence>
<dbReference type="InterPro" id="IPR050222">
    <property type="entry name" value="MATE_MdtK"/>
</dbReference>
<feature type="transmembrane region" description="Helical" evidence="13">
    <location>
        <begin position="314"/>
        <end position="342"/>
    </location>
</feature>
<feature type="transmembrane region" description="Helical" evidence="13">
    <location>
        <begin position="362"/>
        <end position="383"/>
    </location>
</feature>
<feature type="transmembrane region" description="Helical" evidence="13">
    <location>
        <begin position="280"/>
        <end position="302"/>
    </location>
</feature>
<accession>A0ABT2SNJ1</accession>
<evidence type="ECO:0000256" key="4">
    <source>
        <dbReference type="ARBA" id="ARBA00020268"/>
    </source>
</evidence>
<name>A0ABT2SNJ1_9FIRM</name>
<dbReference type="PIRSF" id="PIRSF006603">
    <property type="entry name" value="DinF"/>
    <property type="match status" value="1"/>
</dbReference>
<dbReference type="InterPro" id="IPR002528">
    <property type="entry name" value="MATE_fam"/>
</dbReference>
<dbReference type="InterPro" id="IPR048279">
    <property type="entry name" value="MdtK-like"/>
</dbReference>
<feature type="transmembrane region" description="Helical" evidence="13">
    <location>
        <begin position="60"/>
        <end position="80"/>
    </location>
</feature>
<feature type="transmembrane region" description="Helical" evidence="13">
    <location>
        <begin position="92"/>
        <end position="114"/>
    </location>
</feature>
<protein>
    <recommendedName>
        <fullName evidence="4">Probable multidrug resistance protein NorM</fullName>
    </recommendedName>
    <alternativeName>
        <fullName evidence="12">Multidrug-efflux transporter</fullName>
    </alternativeName>
</protein>
<comment type="function">
    <text evidence="1">Multidrug efflux pump.</text>
</comment>
<feature type="transmembrane region" description="Helical" evidence="13">
    <location>
        <begin position="421"/>
        <end position="442"/>
    </location>
</feature>
<evidence type="ECO:0000256" key="9">
    <source>
        <dbReference type="ARBA" id="ARBA00022989"/>
    </source>
</evidence>
<evidence type="ECO:0000256" key="2">
    <source>
        <dbReference type="ARBA" id="ARBA00004651"/>
    </source>
</evidence>
<feature type="transmembrane region" description="Helical" evidence="13">
    <location>
        <begin position="390"/>
        <end position="409"/>
    </location>
</feature>
<keyword evidence="6" id="KW-0050">Antiport</keyword>
<keyword evidence="7" id="KW-1003">Cell membrane</keyword>
<dbReference type="PANTHER" id="PTHR43298">
    <property type="entry name" value="MULTIDRUG RESISTANCE PROTEIN NORM-RELATED"/>
    <property type="match status" value="1"/>
</dbReference>
<dbReference type="Pfam" id="PF01554">
    <property type="entry name" value="MatE"/>
    <property type="match status" value="2"/>
</dbReference>
<keyword evidence="15" id="KW-1185">Reference proteome</keyword>
<evidence type="ECO:0000256" key="8">
    <source>
        <dbReference type="ARBA" id="ARBA00022692"/>
    </source>
</evidence>
<feature type="transmembrane region" description="Helical" evidence="13">
    <location>
        <begin position="21"/>
        <end position="40"/>
    </location>
</feature>